<name>A0A0P4VZH8_SCYOL</name>
<dbReference type="PROSITE" id="PS50177">
    <property type="entry name" value="NTF2_DOMAIN"/>
    <property type="match status" value="1"/>
</dbReference>
<dbReference type="Pfam" id="PF02136">
    <property type="entry name" value="NTF2"/>
    <property type="match status" value="1"/>
</dbReference>
<dbReference type="InterPro" id="IPR002075">
    <property type="entry name" value="NTF2_dom"/>
</dbReference>
<keyword evidence="2 5" id="KW-0653">Protein transport</keyword>
<evidence type="ECO:0000313" key="7">
    <source>
        <dbReference type="EMBL" id="JAI58585.1"/>
    </source>
</evidence>
<dbReference type="EMBL" id="GDRN01100403">
    <property type="protein sequence ID" value="JAI58586.1"/>
    <property type="molecule type" value="Transcribed_RNA"/>
</dbReference>
<keyword evidence="1 5" id="KW-0813">Transport</keyword>
<dbReference type="InterPro" id="IPR045875">
    <property type="entry name" value="NTF2"/>
</dbReference>
<feature type="domain" description="NTF2" evidence="6">
    <location>
        <begin position="16"/>
        <end position="130"/>
    </location>
</feature>
<dbReference type="GO" id="GO:0015031">
    <property type="term" value="P:protein transport"/>
    <property type="evidence" value="ECO:0007669"/>
    <property type="project" value="UniProtKB-KW"/>
</dbReference>
<evidence type="ECO:0000256" key="2">
    <source>
        <dbReference type="ARBA" id="ARBA00022927"/>
    </source>
</evidence>
<organism evidence="7">
    <name type="scientific">Scylla olivacea</name>
    <name type="common">Orange mud crab</name>
    <name type="synonym">Cancer olivacea</name>
    <dbReference type="NCBI Taxonomy" id="85551"/>
    <lineage>
        <taxon>Eukaryota</taxon>
        <taxon>Metazoa</taxon>
        <taxon>Ecdysozoa</taxon>
        <taxon>Arthropoda</taxon>
        <taxon>Crustacea</taxon>
        <taxon>Multicrustacea</taxon>
        <taxon>Malacostraca</taxon>
        <taxon>Eumalacostraca</taxon>
        <taxon>Eucarida</taxon>
        <taxon>Decapoda</taxon>
        <taxon>Pleocyemata</taxon>
        <taxon>Brachyura</taxon>
        <taxon>Eubrachyura</taxon>
        <taxon>Portunoidea</taxon>
        <taxon>Portunidae</taxon>
        <taxon>Portuninae</taxon>
        <taxon>Scylla</taxon>
    </lineage>
</organism>
<dbReference type="SUPFAM" id="SSF54427">
    <property type="entry name" value="NTF2-like"/>
    <property type="match status" value="1"/>
</dbReference>
<comment type="subcellular location">
    <subcellularLocation>
        <location evidence="5">Cytoplasm</location>
    </subcellularLocation>
    <subcellularLocation>
        <location evidence="5">Nucleus</location>
    </subcellularLocation>
</comment>
<dbReference type="InterPro" id="IPR032710">
    <property type="entry name" value="NTF2-like_dom_sf"/>
</dbReference>
<dbReference type="Gene3D" id="3.10.450.50">
    <property type="match status" value="1"/>
</dbReference>
<protein>
    <recommendedName>
        <fullName evidence="4 5">NTF2-related export protein</fullName>
    </recommendedName>
</protein>
<dbReference type="EMBL" id="GDRN01100402">
    <property type="protein sequence ID" value="JAI58587.1"/>
    <property type="molecule type" value="Transcribed_RNA"/>
</dbReference>
<dbReference type="GO" id="GO:0006913">
    <property type="term" value="P:nucleocytoplasmic transport"/>
    <property type="evidence" value="ECO:0007669"/>
    <property type="project" value="UniProtKB-UniRule"/>
</dbReference>
<proteinExistence type="predicted"/>
<dbReference type="CDD" id="cd00780">
    <property type="entry name" value="NTF2"/>
    <property type="match status" value="1"/>
</dbReference>
<reference evidence="7" key="1">
    <citation type="submission" date="2015-09" db="EMBL/GenBank/DDBJ databases">
        <title>Scylla olivacea transcriptome.</title>
        <authorList>
            <person name="Ikhwanuddin M."/>
        </authorList>
    </citation>
    <scope>NUCLEOTIDE SEQUENCE</scope>
</reference>
<comment type="function">
    <text evidence="5">Has a role in nuclear-cytoplasmic transport of proteins and mRNAs.</text>
</comment>
<dbReference type="EMBL" id="GDRN01100404">
    <property type="protein sequence ID" value="JAI58585.1"/>
    <property type="molecule type" value="Transcribed_RNA"/>
</dbReference>
<dbReference type="InterPro" id="IPR018222">
    <property type="entry name" value="Nuclear_transport_factor_2_euk"/>
</dbReference>
<dbReference type="GO" id="GO:0005737">
    <property type="term" value="C:cytoplasm"/>
    <property type="evidence" value="ECO:0007669"/>
    <property type="project" value="UniProtKB-SubCell"/>
</dbReference>
<dbReference type="PANTHER" id="PTHR12612">
    <property type="entry name" value="NUCLEAR TRANSPORT FACTOR 2"/>
    <property type="match status" value="1"/>
</dbReference>
<evidence type="ECO:0000256" key="1">
    <source>
        <dbReference type="ARBA" id="ARBA00022448"/>
    </source>
</evidence>
<accession>A0A0P4VZH8</accession>
<dbReference type="FunFam" id="3.10.450.50:FF:000006">
    <property type="entry name" value="NTF2-related export protein 2 isoform 1"/>
    <property type="match status" value="1"/>
</dbReference>
<keyword evidence="3 5" id="KW-0539">Nucleus</keyword>
<evidence type="ECO:0000256" key="3">
    <source>
        <dbReference type="ARBA" id="ARBA00023242"/>
    </source>
</evidence>
<dbReference type="AlphaFoldDB" id="A0A0P4VZH8"/>
<evidence type="ECO:0000256" key="5">
    <source>
        <dbReference type="RuleBase" id="RU369002"/>
    </source>
</evidence>
<dbReference type="GO" id="GO:0051028">
    <property type="term" value="P:mRNA transport"/>
    <property type="evidence" value="ECO:0007669"/>
    <property type="project" value="UniProtKB-UniRule"/>
</dbReference>
<keyword evidence="5" id="KW-0963">Cytoplasm</keyword>
<evidence type="ECO:0000259" key="6">
    <source>
        <dbReference type="PROSITE" id="PS50177"/>
    </source>
</evidence>
<sequence>MAGETERTQISFACESAEDFTKRYYEYVDKMRHKLSKLYLEAGRLVWNGNVVEGNTMIQKFYEDLPTSMHNVTCLDAQPVRSEAVGQQSTIQVSTAGFVTLKDRKYPFSQSFLVTVKDDKWKVVTDVFRFQSAPA</sequence>
<evidence type="ECO:0000256" key="4">
    <source>
        <dbReference type="ARBA" id="ARBA00070836"/>
    </source>
</evidence>
<dbReference type="GO" id="GO:0005634">
    <property type="term" value="C:nucleus"/>
    <property type="evidence" value="ECO:0007669"/>
    <property type="project" value="UniProtKB-SubCell"/>
</dbReference>